<protein>
    <recommendedName>
        <fullName evidence="5">Chitinase</fullName>
    </recommendedName>
</protein>
<keyword evidence="4" id="KW-1185">Reference proteome</keyword>
<gene>
    <name evidence="3" type="ORF">BJ878DRAFT_480735</name>
</gene>
<comment type="caution">
    <text evidence="3">The sequence shown here is derived from an EMBL/GenBank/DDBJ whole genome shotgun (WGS) entry which is preliminary data.</text>
</comment>
<dbReference type="SUPFAM" id="SSF51445">
    <property type="entry name" value="(Trans)glycosidases"/>
    <property type="match status" value="1"/>
</dbReference>
<dbReference type="GO" id="GO:0004568">
    <property type="term" value="F:chitinase activity"/>
    <property type="evidence" value="ECO:0007669"/>
    <property type="project" value="TreeGrafter"/>
</dbReference>
<evidence type="ECO:0008006" key="5">
    <source>
        <dbReference type="Google" id="ProtNLM"/>
    </source>
</evidence>
<dbReference type="AlphaFoldDB" id="A0A9P8CE80"/>
<dbReference type="GO" id="GO:0005576">
    <property type="term" value="C:extracellular region"/>
    <property type="evidence" value="ECO:0007669"/>
    <property type="project" value="TreeGrafter"/>
</dbReference>
<dbReference type="InterPro" id="IPR050542">
    <property type="entry name" value="Glycosyl_Hydrlase18_Chitinase"/>
</dbReference>
<sequence>MSIQANCLATDQRLINSTVNDAVLTSHDLTTRALDERYTFNTVASNNIAVYFGQTLMTSQTNLEEQCADPNIDIVALAFQNPSNYKGSGYPEINFDPACGGQTDQMRKKAPGLFSCARLAKNLFIFSIGGAASDIKFPKLFDARVFGDVLWKLIGRPGGIALRPFGDLADEKLQGNENKSPANYDTLAITLKRHYNQDKSKKYIFC</sequence>
<keyword evidence="2" id="KW-0326">Glycosidase</keyword>
<dbReference type="Proteomes" id="UP000887226">
    <property type="component" value="Unassembled WGS sequence"/>
</dbReference>
<dbReference type="OrthoDB" id="6020543at2759"/>
<evidence type="ECO:0000313" key="4">
    <source>
        <dbReference type="Proteomes" id="UP000887226"/>
    </source>
</evidence>
<dbReference type="EMBL" id="MU253948">
    <property type="protein sequence ID" value="KAG9243823.1"/>
    <property type="molecule type" value="Genomic_DNA"/>
</dbReference>
<evidence type="ECO:0000256" key="1">
    <source>
        <dbReference type="ARBA" id="ARBA00022801"/>
    </source>
</evidence>
<dbReference type="Gene3D" id="3.20.20.80">
    <property type="entry name" value="Glycosidases"/>
    <property type="match status" value="1"/>
</dbReference>
<reference evidence="3" key="1">
    <citation type="journal article" date="2021" name="IMA Fungus">
        <title>Genomic characterization of three marine fungi, including Emericellopsis atlantica sp. nov. with signatures of a generalist lifestyle and marine biomass degradation.</title>
        <authorList>
            <person name="Hagestad O.C."/>
            <person name="Hou L."/>
            <person name="Andersen J.H."/>
            <person name="Hansen E.H."/>
            <person name="Altermark B."/>
            <person name="Li C."/>
            <person name="Kuhnert E."/>
            <person name="Cox R.J."/>
            <person name="Crous P.W."/>
            <person name="Spatafora J.W."/>
            <person name="Lail K."/>
            <person name="Amirebrahimi M."/>
            <person name="Lipzen A."/>
            <person name="Pangilinan J."/>
            <person name="Andreopoulos W."/>
            <person name="Hayes R.D."/>
            <person name="Ng V."/>
            <person name="Grigoriev I.V."/>
            <person name="Jackson S.A."/>
            <person name="Sutton T.D.S."/>
            <person name="Dobson A.D.W."/>
            <person name="Rama T."/>
        </authorList>
    </citation>
    <scope>NUCLEOTIDE SEQUENCE</scope>
    <source>
        <strain evidence="3">TRa3180A</strain>
    </source>
</reference>
<dbReference type="PANTHER" id="PTHR45708:SF49">
    <property type="entry name" value="ENDOCHITINASE"/>
    <property type="match status" value="1"/>
</dbReference>
<accession>A0A9P8CE80</accession>
<keyword evidence="1" id="KW-0378">Hydrolase</keyword>
<organism evidence="3 4">
    <name type="scientific">Calycina marina</name>
    <dbReference type="NCBI Taxonomy" id="1763456"/>
    <lineage>
        <taxon>Eukaryota</taxon>
        <taxon>Fungi</taxon>
        <taxon>Dikarya</taxon>
        <taxon>Ascomycota</taxon>
        <taxon>Pezizomycotina</taxon>
        <taxon>Leotiomycetes</taxon>
        <taxon>Helotiales</taxon>
        <taxon>Pezizellaceae</taxon>
        <taxon>Calycina</taxon>
    </lineage>
</organism>
<dbReference type="PANTHER" id="PTHR45708">
    <property type="entry name" value="ENDOCHITINASE"/>
    <property type="match status" value="1"/>
</dbReference>
<name>A0A9P8CE80_9HELO</name>
<dbReference type="InterPro" id="IPR017853">
    <property type="entry name" value="GH"/>
</dbReference>
<evidence type="ECO:0000313" key="3">
    <source>
        <dbReference type="EMBL" id="KAG9243823.1"/>
    </source>
</evidence>
<evidence type="ECO:0000256" key="2">
    <source>
        <dbReference type="ARBA" id="ARBA00023295"/>
    </source>
</evidence>
<proteinExistence type="predicted"/>